<sequence>MRSAFVFPDGGPTATVARLDRLMPGKDGYWSDEKLFVDFMDDQEGHLFAGWDPEGVRLLDSALGHRPSWALLVGVSSHIDGTAEIRAFVSHVLEAGGVALDDYSDHCWTPEEIDAEYKVDGLGFFDFRTHAARHGHPPWTIARASSGRQA</sequence>
<keyword evidence="2" id="KW-1185">Reference proteome</keyword>
<evidence type="ECO:0000313" key="2">
    <source>
        <dbReference type="Proteomes" id="UP000632849"/>
    </source>
</evidence>
<organism evidence="1 2">
    <name type="scientific">Streptomyces filamentosus</name>
    <name type="common">Streptomyces roseosporus</name>
    <dbReference type="NCBI Taxonomy" id="67294"/>
    <lineage>
        <taxon>Bacteria</taxon>
        <taxon>Bacillati</taxon>
        <taxon>Actinomycetota</taxon>
        <taxon>Actinomycetes</taxon>
        <taxon>Kitasatosporales</taxon>
        <taxon>Streptomycetaceae</taxon>
        <taxon>Streptomyces</taxon>
    </lineage>
</organism>
<dbReference type="AlphaFoldDB" id="A0A919BY06"/>
<evidence type="ECO:0000313" key="1">
    <source>
        <dbReference type="EMBL" id="GHG24302.1"/>
    </source>
</evidence>
<name>A0A919BY06_STRFL</name>
<proteinExistence type="predicted"/>
<gene>
    <name evidence="1" type="ORF">GCM10017667_69960</name>
</gene>
<dbReference type="RefSeq" id="WP_190044358.1">
    <property type="nucleotide sequence ID" value="NZ_BNBE01000004.1"/>
</dbReference>
<protein>
    <submittedName>
        <fullName evidence="1">Uncharacterized protein</fullName>
    </submittedName>
</protein>
<reference evidence="1" key="2">
    <citation type="submission" date="2020-09" db="EMBL/GenBank/DDBJ databases">
        <authorList>
            <person name="Sun Q."/>
            <person name="Ohkuma M."/>
        </authorList>
    </citation>
    <scope>NUCLEOTIDE SEQUENCE</scope>
    <source>
        <strain evidence="1">JCM 4122</strain>
    </source>
</reference>
<accession>A0A919BY06</accession>
<dbReference type="EMBL" id="BNBE01000004">
    <property type="protein sequence ID" value="GHG24302.1"/>
    <property type="molecule type" value="Genomic_DNA"/>
</dbReference>
<comment type="caution">
    <text evidence="1">The sequence shown here is derived from an EMBL/GenBank/DDBJ whole genome shotgun (WGS) entry which is preliminary data.</text>
</comment>
<reference evidence="1" key="1">
    <citation type="journal article" date="2014" name="Int. J. Syst. Evol. Microbiol.">
        <title>Complete genome sequence of Corynebacterium casei LMG S-19264T (=DSM 44701T), isolated from a smear-ripened cheese.</title>
        <authorList>
            <consortium name="US DOE Joint Genome Institute (JGI-PGF)"/>
            <person name="Walter F."/>
            <person name="Albersmeier A."/>
            <person name="Kalinowski J."/>
            <person name="Ruckert C."/>
        </authorList>
    </citation>
    <scope>NUCLEOTIDE SEQUENCE</scope>
    <source>
        <strain evidence="1">JCM 4122</strain>
    </source>
</reference>
<dbReference type="Proteomes" id="UP000632849">
    <property type="component" value="Unassembled WGS sequence"/>
</dbReference>